<gene>
    <name evidence="2" type="ORF">A3C26_03985</name>
</gene>
<dbReference type="Proteomes" id="UP000177042">
    <property type="component" value="Unassembled WGS sequence"/>
</dbReference>
<evidence type="ECO:0000313" key="3">
    <source>
        <dbReference type="Proteomes" id="UP000177042"/>
    </source>
</evidence>
<dbReference type="Gene3D" id="2.40.50.100">
    <property type="match status" value="1"/>
</dbReference>
<feature type="domain" description="YknX-like beta-barrel" evidence="1">
    <location>
        <begin position="256"/>
        <end position="321"/>
    </location>
</feature>
<comment type="caution">
    <text evidence="2">The sequence shown here is derived from an EMBL/GenBank/DDBJ whole genome shotgun (WGS) entry which is preliminary data.</text>
</comment>
<dbReference type="InterPro" id="IPR058636">
    <property type="entry name" value="Beta-barrel_YknX"/>
</dbReference>
<dbReference type="PANTHER" id="PTHR30469:SF33">
    <property type="entry name" value="SLR1207 PROTEIN"/>
    <property type="match status" value="1"/>
</dbReference>
<accession>A0A1F5J9H5</accession>
<organism evidence="2 3">
    <name type="scientific">Candidatus Daviesbacteria bacterium RIFCSPHIGHO2_02_FULL_39_12</name>
    <dbReference type="NCBI Taxonomy" id="1797770"/>
    <lineage>
        <taxon>Bacteria</taxon>
        <taxon>Candidatus Daviesiibacteriota</taxon>
    </lineage>
</organism>
<dbReference type="Pfam" id="PF25990">
    <property type="entry name" value="Beta-barrel_YknX"/>
    <property type="match status" value="1"/>
</dbReference>
<evidence type="ECO:0000259" key="1">
    <source>
        <dbReference type="Pfam" id="PF25990"/>
    </source>
</evidence>
<dbReference type="PANTHER" id="PTHR30469">
    <property type="entry name" value="MULTIDRUG RESISTANCE PROTEIN MDTA"/>
    <property type="match status" value="1"/>
</dbReference>
<dbReference type="Gene3D" id="2.40.420.20">
    <property type="match status" value="1"/>
</dbReference>
<dbReference type="InterPro" id="IPR011053">
    <property type="entry name" value="Single_hybrid_motif"/>
</dbReference>
<protein>
    <recommendedName>
        <fullName evidence="1">YknX-like beta-barrel domain-containing protein</fullName>
    </recommendedName>
</protein>
<reference evidence="2 3" key="1">
    <citation type="journal article" date="2016" name="Nat. Commun.">
        <title>Thousands of microbial genomes shed light on interconnected biogeochemical processes in an aquifer system.</title>
        <authorList>
            <person name="Anantharaman K."/>
            <person name="Brown C.T."/>
            <person name="Hug L.A."/>
            <person name="Sharon I."/>
            <person name="Castelle C.J."/>
            <person name="Probst A.J."/>
            <person name="Thomas B.C."/>
            <person name="Singh A."/>
            <person name="Wilkins M.J."/>
            <person name="Karaoz U."/>
            <person name="Brodie E.L."/>
            <person name="Williams K.H."/>
            <person name="Hubbard S.S."/>
            <person name="Banfield J.F."/>
        </authorList>
    </citation>
    <scope>NUCLEOTIDE SEQUENCE [LARGE SCALE GENOMIC DNA]</scope>
</reference>
<dbReference type="GO" id="GO:0015562">
    <property type="term" value="F:efflux transmembrane transporter activity"/>
    <property type="evidence" value="ECO:0007669"/>
    <property type="project" value="TreeGrafter"/>
</dbReference>
<name>A0A1F5J9H5_9BACT</name>
<proteinExistence type="predicted"/>
<dbReference type="AlphaFoldDB" id="A0A1F5J9H5"/>
<dbReference type="GO" id="GO:1990281">
    <property type="term" value="C:efflux pump complex"/>
    <property type="evidence" value="ECO:0007669"/>
    <property type="project" value="TreeGrafter"/>
</dbReference>
<dbReference type="Gene3D" id="2.40.30.170">
    <property type="match status" value="1"/>
</dbReference>
<dbReference type="EMBL" id="MFCX01000029">
    <property type="protein sequence ID" value="OGE25275.1"/>
    <property type="molecule type" value="Genomic_DNA"/>
</dbReference>
<dbReference type="SUPFAM" id="SSF51230">
    <property type="entry name" value="Single hybrid motif"/>
    <property type="match status" value="1"/>
</dbReference>
<evidence type="ECO:0000313" key="2">
    <source>
        <dbReference type="EMBL" id="OGE25275.1"/>
    </source>
</evidence>
<sequence>MEKLRQLINVAFKKHRKLVFVAIILLILGFWGWRTFISPRTQQPQYQTAQVERETIVSSISASGQILSSNVMNVTTGTSGIVKQVFVSNGDKVTKGDKIAEIELDSAGQQRNASAWSSYLSAKNSLEAAQAKINSFQAAAFKANQTFINDAVARSLTTNDPTYIQENALWLQAEADYKNQGNVITQAQATLNNAWLSYQQSSPTITSPAFSIVENITIAPGMIIGAQSITSTNGQTTSSQTIAVIRSEGNPLASFNFSEIDVTKIKIGQKTTVTVDALSGKTFTGKVVAMDKIGQVVSNVTNYPVLIQLDTNSEDLLPNMAASASVIIETKDNALFVPSQAVQTENNQTTVRVVKRGQIESVPVEVGITGDQGVEIIPASPNRGESGVSEGDEVVVGTVATGQQRGTSSFGGFGSFGGGALRPGGFGGGSRGGGGMQQR</sequence>